<feature type="domain" description="PhoD-like phosphatase" evidence="2">
    <location>
        <begin position="248"/>
        <end position="419"/>
    </location>
</feature>
<dbReference type="InParanoid" id="A0A423VZ59"/>
<dbReference type="PANTHER" id="PTHR46689:SF3">
    <property type="entry name" value="PHOD-LIKE PHOSPHATASE DOMAIN-CONTAINING PROTEIN"/>
    <property type="match status" value="1"/>
</dbReference>
<accession>A0A423VZ59</accession>
<dbReference type="InterPro" id="IPR038607">
    <property type="entry name" value="PhoD-like_sf"/>
</dbReference>
<dbReference type="AlphaFoldDB" id="A0A423VZ59"/>
<keyword evidence="4" id="KW-1185">Reference proteome</keyword>
<dbReference type="InterPro" id="IPR043904">
    <property type="entry name" value="PhoD_2-like"/>
</dbReference>
<evidence type="ECO:0000259" key="2">
    <source>
        <dbReference type="Pfam" id="PF19050"/>
    </source>
</evidence>
<feature type="region of interest" description="Disordered" evidence="1">
    <location>
        <begin position="722"/>
        <end position="784"/>
    </location>
</feature>
<dbReference type="Pfam" id="PF19050">
    <property type="entry name" value="PhoD_2"/>
    <property type="match status" value="3"/>
</dbReference>
<evidence type="ECO:0000256" key="1">
    <source>
        <dbReference type="SAM" id="MobiDB-lite"/>
    </source>
</evidence>
<reference evidence="3 4" key="1">
    <citation type="submission" date="2015-09" db="EMBL/GenBank/DDBJ databases">
        <title>Host preference determinants of Valsa canker pathogens revealed by comparative genomics.</title>
        <authorList>
            <person name="Yin Z."/>
            <person name="Huang L."/>
        </authorList>
    </citation>
    <scope>NUCLEOTIDE SEQUENCE [LARGE SCALE GENOMIC DNA]</scope>
    <source>
        <strain evidence="3 4">SXYLt</strain>
    </source>
</reference>
<feature type="compositionally biased region" description="Gly residues" evidence="1">
    <location>
        <begin position="732"/>
        <end position="746"/>
    </location>
</feature>
<dbReference type="STRING" id="1230097.A0A423VZ59"/>
<feature type="compositionally biased region" description="Polar residues" evidence="1">
    <location>
        <begin position="79"/>
        <end position="93"/>
    </location>
</feature>
<feature type="domain" description="PhoD-like phosphatase" evidence="2">
    <location>
        <begin position="564"/>
        <end position="728"/>
    </location>
</feature>
<dbReference type="OrthoDB" id="9999821at2759"/>
<evidence type="ECO:0000313" key="4">
    <source>
        <dbReference type="Proteomes" id="UP000285146"/>
    </source>
</evidence>
<feature type="domain" description="PhoD-like phosphatase" evidence="2">
    <location>
        <begin position="485"/>
        <end position="556"/>
    </location>
</feature>
<dbReference type="CDD" id="cd07389">
    <property type="entry name" value="MPP_PhoD"/>
    <property type="match status" value="1"/>
</dbReference>
<dbReference type="FunCoup" id="A0A423VZ59">
    <property type="interactions" value="75"/>
</dbReference>
<organism evidence="3 4">
    <name type="scientific">Cytospora leucostoma</name>
    <dbReference type="NCBI Taxonomy" id="1230097"/>
    <lineage>
        <taxon>Eukaryota</taxon>
        <taxon>Fungi</taxon>
        <taxon>Dikarya</taxon>
        <taxon>Ascomycota</taxon>
        <taxon>Pezizomycotina</taxon>
        <taxon>Sordariomycetes</taxon>
        <taxon>Sordariomycetidae</taxon>
        <taxon>Diaporthales</taxon>
        <taxon>Cytosporaceae</taxon>
        <taxon>Cytospora</taxon>
    </lineage>
</organism>
<proteinExistence type="predicted"/>
<dbReference type="Proteomes" id="UP000285146">
    <property type="component" value="Unassembled WGS sequence"/>
</dbReference>
<dbReference type="EMBL" id="LKEB01000068">
    <property type="protein sequence ID" value="ROV96346.1"/>
    <property type="molecule type" value="Genomic_DNA"/>
</dbReference>
<feature type="region of interest" description="Disordered" evidence="1">
    <location>
        <begin position="1"/>
        <end position="95"/>
    </location>
</feature>
<feature type="compositionally biased region" description="Low complexity" evidence="1">
    <location>
        <begin position="752"/>
        <end position="761"/>
    </location>
</feature>
<feature type="compositionally biased region" description="Polar residues" evidence="1">
    <location>
        <begin position="769"/>
        <end position="779"/>
    </location>
</feature>
<sequence>MSSHHAHASDVDLSDDDDLDTRNPHASSTKWRHEESRAYRKYAGQHLEPRAEARNPKSETHDLADFLKSTRIAPAEVNGGSTRPRTSSATGGTHYQPIVIDGREARAAGEPSNVDADAATAAPQDGKTIVCGPLLNYKRMERNYWVGSVLIVTKGGGRNPPAAPILVLRRVGEAQSSRAVASDGGYPTTDIDYFNPHGGRNGASGSAEVQGLCLYSDYRNTFWRFTLNVEIEANEVEWEYSIPGMRYTSNKKPQKNSFYVPAVNESMRMMFHSCNGFSVGTDESAWSGPALWNDVMRRHAEVPIHVMIGGGDQIYNDGIRVEGPLRKWTEIGNPRKRREYKFPEELRRECDDYYLNNYIRWYSTEPFASANGRIPQVNIWDDHDIVDGFGSYVNEFMKCDVFRGIGGCAHKYYMLFQHHLPPPPSTYTSDAPQTAAQAKDGQPLGLDAPQLVNTYVADPIRESNYIIGPKPGPYVAEHSQNVFAKLGARIALLGIDARTERTRHQVNYPETYDLIFERLSQELRDAQAAGTPFKHVILLLGIPIAYPRLTWLENIFSSPVLGPVKFANRRFGLGGSFFNHFDGSVDLLDDLDDHYTARTHKKERNEMVEKFQMICKQFSVRVTILGGDVHLAALGRFYSNPSLNIPIENDHRYMVNVVSSAIVNKPPPGAVANLLARRNKIHHLDQNTDETLLKLFNKDPGDSTRTAKHNQVTMPSRNYAILTENSPNNPPGAGGGSGGGVVAGGGGEHRPTTAATAATNGTAGGPNGSHKTAISSRSSVRSKDGHFPIHAGEVGCGTAHRAASMAEHGRDNDGGLDICIRVEIDQHDLEGRTEAYGLTVPTLTVFG</sequence>
<dbReference type="InterPro" id="IPR018946">
    <property type="entry name" value="PhoD-like_MPP"/>
</dbReference>
<name>A0A423VZ59_9PEZI</name>
<feature type="compositionally biased region" description="Basic and acidic residues" evidence="1">
    <location>
        <begin position="47"/>
        <end position="65"/>
    </location>
</feature>
<dbReference type="Gene3D" id="3.60.21.70">
    <property type="entry name" value="PhoD-like phosphatase"/>
    <property type="match status" value="1"/>
</dbReference>
<protein>
    <recommendedName>
        <fullName evidence="2">PhoD-like phosphatase domain-containing protein</fullName>
    </recommendedName>
</protein>
<dbReference type="GO" id="GO:0016020">
    <property type="term" value="C:membrane"/>
    <property type="evidence" value="ECO:0007669"/>
    <property type="project" value="TreeGrafter"/>
</dbReference>
<comment type="caution">
    <text evidence="3">The sequence shown here is derived from an EMBL/GenBank/DDBJ whole genome shotgun (WGS) entry which is preliminary data.</text>
</comment>
<evidence type="ECO:0000313" key="3">
    <source>
        <dbReference type="EMBL" id="ROV96346.1"/>
    </source>
</evidence>
<dbReference type="PANTHER" id="PTHR46689">
    <property type="entry name" value="MEMBRANE PROTEIN, PUTATIVE-RELATED"/>
    <property type="match status" value="1"/>
</dbReference>
<gene>
    <name evidence="3" type="ORF">VPNG_09034</name>
</gene>